<accession>A0ABY4JDZ8</accession>
<dbReference type="RefSeq" id="WP_247976192.1">
    <property type="nucleotide sequence ID" value="NZ_CP095848.1"/>
</dbReference>
<evidence type="ECO:0000259" key="1">
    <source>
        <dbReference type="Pfam" id="PF18962"/>
    </source>
</evidence>
<dbReference type="Pfam" id="PF18962">
    <property type="entry name" value="Por_Secre_tail"/>
    <property type="match status" value="1"/>
</dbReference>
<dbReference type="InterPro" id="IPR026444">
    <property type="entry name" value="Secre_tail"/>
</dbReference>
<dbReference type="EMBL" id="CP095848">
    <property type="protein sequence ID" value="UPL50142.1"/>
    <property type="molecule type" value="Genomic_DNA"/>
</dbReference>
<evidence type="ECO:0000313" key="2">
    <source>
        <dbReference type="EMBL" id="UPL50142.1"/>
    </source>
</evidence>
<sequence>MVAFAVLAAPSLAELQVAADAAASRYRQVLPVRSASLPVVALYPNPTTGRLQVDLPAGPATIRVLSVLGQELRVYSVPGGRSAQLDLSAYPSGLYLIQISTAGGTTTQRVVRQL</sequence>
<feature type="domain" description="Secretion system C-terminal sorting" evidence="1">
    <location>
        <begin position="42"/>
        <end position="111"/>
    </location>
</feature>
<proteinExistence type="predicted"/>
<dbReference type="Proteomes" id="UP000829647">
    <property type="component" value="Chromosome"/>
</dbReference>
<keyword evidence="3" id="KW-1185">Reference proteome</keyword>
<gene>
    <name evidence="2" type="ORF">MWH26_04340</name>
</gene>
<organism evidence="2 3">
    <name type="scientific">Hymenobacter sublimis</name>
    <dbReference type="NCBI Taxonomy" id="2933777"/>
    <lineage>
        <taxon>Bacteria</taxon>
        <taxon>Pseudomonadati</taxon>
        <taxon>Bacteroidota</taxon>
        <taxon>Cytophagia</taxon>
        <taxon>Cytophagales</taxon>
        <taxon>Hymenobacteraceae</taxon>
        <taxon>Hymenobacter</taxon>
    </lineage>
</organism>
<name>A0ABY4JDZ8_9BACT</name>
<dbReference type="NCBIfam" id="TIGR04183">
    <property type="entry name" value="Por_Secre_tail"/>
    <property type="match status" value="1"/>
</dbReference>
<reference evidence="2 3" key="1">
    <citation type="submission" date="2022-04" db="EMBL/GenBank/DDBJ databases">
        <title>Hymenobacter sp. isolated from the air.</title>
        <authorList>
            <person name="Won M."/>
            <person name="Lee C.-M."/>
            <person name="Woen H.-Y."/>
            <person name="Kwon S.-W."/>
        </authorList>
    </citation>
    <scope>NUCLEOTIDE SEQUENCE [LARGE SCALE GENOMIC DNA]</scope>
    <source>
        <strain evidence="3">5516 S-25</strain>
    </source>
</reference>
<evidence type="ECO:0000313" key="3">
    <source>
        <dbReference type="Proteomes" id="UP000829647"/>
    </source>
</evidence>
<protein>
    <submittedName>
        <fullName evidence="2">T9SS type A sorting domain-containing protein</fullName>
    </submittedName>
</protein>